<reference evidence="2" key="1">
    <citation type="submission" date="2020-08" db="EMBL/GenBank/DDBJ databases">
        <title>Multicomponent nature underlies the extraordinary mechanical properties of spider dragline silk.</title>
        <authorList>
            <person name="Kono N."/>
            <person name="Nakamura H."/>
            <person name="Mori M."/>
            <person name="Yoshida Y."/>
            <person name="Ohtoshi R."/>
            <person name="Malay A.D."/>
            <person name="Moran D.A.P."/>
            <person name="Tomita M."/>
            <person name="Numata K."/>
            <person name="Arakawa K."/>
        </authorList>
    </citation>
    <scope>NUCLEOTIDE SEQUENCE</scope>
</reference>
<dbReference type="AlphaFoldDB" id="A0A8X6QJI5"/>
<evidence type="ECO:0000256" key="1">
    <source>
        <dbReference type="SAM" id="Phobius"/>
    </source>
</evidence>
<feature type="transmembrane region" description="Helical" evidence="1">
    <location>
        <begin position="42"/>
        <end position="59"/>
    </location>
</feature>
<keyword evidence="1" id="KW-0812">Transmembrane</keyword>
<keyword evidence="3" id="KW-1185">Reference proteome</keyword>
<evidence type="ECO:0000313" key="3">
    <source>
        <dbReference type="Proteomes" id="UP000887013"/>
    </source>
</evidence>
<comment type="caution">
    <text evidence="2">The sequence shown here is derived from an EMBL/GenBank/DDBJ whole genome shotgun (WGS) entry which is preliminary data.</text>
</comment>
<accession>A0A8X6QJI5</accession>
<keyword evidence="1" id="KW-0472">Membrane</keyword>
<evidence type="ECO:0000313" key="2">
    <source>
        <dbReference type="EMBL" id="GFU30297.1"/>
    </source>
</evidence>
<gene>
    <name evidence="2" type="primary">AVEN_82177_1</name>
    <name evidence="2" type="ORF">NPIL_292101</name>
</gene>
<dbReference type="EMBL" id="BMAW01033459">
    <property type="protein sequence ID" value="GFU30297.1"/>
    <property type="molecule type" value="Genomic_DNA"/>
</dbReference>
<organism evidence="2 3">
    <name type="scientific">Nephila pilipes</name>
    <name type="common">Giant wood spider</name>
    <name type="synonym">Nephila maculata</name>
    <dbReference type="NCBI Taxonomy" id="299642"/>
    <lineage>
        <taxon>Eukaryota</taxon>
        <taxon>Metazoa</taxon>
        <taxon>Ecdysozoa</taxon>
        <taxon>Arthropoda</taxon>
        <taxon>Chelicerata</taxon>
        <taxon>Arachnida</taxon>
        <taxon>Araneae</taxon>
        <taxon>Araneomorphae</taxon>
        <taxon>Entelegynae</taxon>
        <taxon>Araneoidea</taxon>
        <taxon>Nephilidae</taxon>
        <taxon>Nephila</taxon>
    </lineage>
</organism>
<dbReference type="OrthoDB" id="2107370at2759"/>
<protein>
    <submittedName>
        <fullName evidence="2">Uncharacterized protein</fullName>
    </submittedName>
</protein>
<dbReference type="Proteomes" id="UP000887013">
    <property type="component" value="Unassembled WGS sequence"/>
</dbReference>
<name>A0A8X6QJI5_NEPPI</name>
<proteinExistence type="predicted"/>
<sequence length="105" mass="11651">MVHRPLGHDWLILGDLNPIRATSIGVDIASSSVVLKEGSMELLGPWRIIFVVFVTYSMLPLSLRWCLICGSISSVAHIIIVVSFTLTEDRNLEFAKKVSSSRILI</sequence>
<keyword evidence="1" id="KW-1133">Transmembrane helix</keyword>